<evidence type="ECO:0000313" key="2">
    <source>
        <dbReference type="EMBL" id="MDC0717405.1"/>
    </source>
</evidence>
<organism evidence="2 3">
    <name type="scientific">Nannocystis bainbridge</name>
    <dbReference type="NCBI Taxonomy" id="2995303"/>
    <lineage>
        <taxon>Bacteria</taxon>
        <taxon>Pseudomonadati</taxon>
        <taxon>Myxococcota</taxon>
        <taxon>Polyangia</taxon>
        <taxon>Nannocystales</taxon>
        <taxon>Nannocystaceae</taxon>
        <taxon>Nannocystis</taxon>
    </lineage>
</organism>
<feature type="chain" id="PRO_5047216255" description="Lipoprotein" evidence="1">
    <location>
        <begin position="29"/>
        <end position="168"/>
    </location>
</feature>
<keyword evidence="1" id="KW-0732">Signal</keyword>
<dbReference type="Proteomes" id="UP001221686">
    <property type="component" value="Unassembled WGS sequence"/>
</dbReference>
<proteinExistence type="predicted"/>
<reference evidence="2 3" key="1">
    <citation type="submission" date="2022-11" db="EMBL/GenBank/DDBJ databases">
        <title>Minimal conservation of predation-associated metabolite biosynthetic gene clusters underscores biosynthetic potential of Myxococcota including descriptions for ten novel species: Archangium lansinium sp. nov., Myxococcus landrumus sp. nov., Nannocystis bai.</title>
        <authorList>
            <person name="Ahearne A."/>
            <person name="Stevens C."/>
            <person name="Dowd S."/>
        </authorList>
    </citation>
    <scope>NUCLEOTIDE SEQUENCE [LARGE SCALE GENOMIC DNA]</scope>
    <source>
        <strain evidence="2 3">BB15-2</strain>
    </source>
</reference>
<protein>
    <recommendedName>
        <fullName evidence="4">Lipoprotein</fullName>
    </recommendedName>
</protein>
<dbReference type="PROSITE" id="PS51257">
    <property type="entry name" value="PROKAR_LIPOPROTEIN"/>
    <property type="match status" value="1"/>
</dbReference>
<dbReference type="RefSeq" id="WP_272085892.1">
    <property type="nucleotide sequence ID" value="NZ_JAQNDL010000001.1"/>
</dbReference>
<accession>A0ABT5DUY2</accession>
<name>A0ABT5DUY2_9BACT</name>
<evidence type="ECO:0008006" key="4">
    <source>
        <dbReference type="Google" id="ProtNLM"/>
    </source>
</evidence>
<sequence>MTITSRIHRFVYRTSFALALPGMLLAVACDDPDQEAELARLGEDDLELAAEDAEAEEAAEGLADHDLAELTDRPDVAEGFVPLCCTITSPSIFNFDARLSTLSSEGCAVPGGIPAGAIISYTVQHYWGSPAPYTGYTTGPIANNSTKSVPLTHGGSLDALSCSAFAVW</sequence>
<evidence type="ECO:0000256" key="1">
    <source>
        <dbReference type="SAM" id="SignalP"/>
    </source>
</evidence>
<feature type="signal peptide" evidence="1">
    <location>
        <begin position="1"/>
        <end position="28"/>
    </location>
</feature>
<evidence type="ECO:0000313" key="3">
    <source>
        <dbReference type="Proteomes" id="UP001221686"/>
    </source>
</evidence>
<gene>
    <name evidence="2" type="ORF">POL25_10910</name>
</gene>
<dbReference type="EMBL" id="JAQNDL010000001">
    <property type="protein sequence ID" value="MDC0717405.1"/>
    <property type="molecule type" value="Genomic_DNA"/>
</dbReference>
<keyword evidence="3" id="KW-1185">Reference proteome</keyword>
<comment type="caution">
    <text evidence="2">The sequence shown here is derived from an EMBL/GenBank/DDBJ whole genome shotgun (WGS) entry which is preliminary data.</text>
</comment>